<keyword evidence="2" id="KW-1185">Reference proteome</keyword>
<proteinExistence type="predicted"/>
<evidence type="ECO:0000313" key="1">
    <source>
        <dbReference type="EMBL" id="RDU25193.1"/>
    </source>
</evidence>
<name>A0A371B077_9FIRM</name>
<dbReference type="RefSeq" id="WP_115480226.1">
    <property type="nucleotide sequence ID" value="NZ_QRCT01000004.1"/>
</dbReference>
<reference evidence="1 2" key="1">
    <citation type="submission" date="2018-07" db="EMBL/GenBank/DDBJ databases">
        <title>Anaerosacharophilus polymeroproducens gen. nov. sp. nov., an anaerobic bacterium isolated from salt field.</title>
        <authorList>
            <person name="Kim W."/>
            <person name="Yang S.-H."/>
            <person name="Oh J."/>
            <person name="Lee J.-H."/>
            <person name="Kwon K.K."/>
        </authorList>
    </citation>
    <scope>NUCLEOTIDE SEQUENCE [LARGE SCALE GENOMIC DNA]</scope>
    <source>
        <strain evidence="1 2">MCWD5</strain>
    </source>
</reference>
<evidence type="ECO:0000313" key="2">
    <source>
        <dbReference type="Proteomes" id="UP000255036"/>
    </source>
</evidence>
<sequence>MIIEFIPLEGIKIDNKTIRFGATKEEVIKALGIPDDILDGMLYYDNIGLRIELDKNMKVSFAESWNEENIKLKLYNINPLEIECETVLKLLEEKNKGKIEYEGGYNYYFLNLSLGIGRELTTSDVLDMIKEAKAENVYEEMKEQLLSDLKKSKYFESIGLGTKGYYVEVKGGEDE</sequence>
<dbReference type="AlphaFoldDB" id="A0A371B077"/>
<accession>A0A371B077</accession>
<gene>
    <name evidence="1" type="ORF">DWV06_00515</name>
</gene>
<organism evidence="1 2">
    <name type="scientific">Anaerosacchariphilus polymeriproducens</name>
    <dbReference type="NCBI Taxonomy" id="1812858"/>
    <lineage>
        <taxon>Bacteria</taxon>
        <taxon>Bacillati</taxon>
        <taxon>Bacillota</taxon>
        <taxon>Clostridia</taxon>
        <taxon>Lachnospirales</taxon>
        <taxon>Lachnospiraceae</taxon>
        <taxon>Anaerosacchariphilus</taxon>
    </lineage>
</organism>
<dbReference type="OrthoDB" id="8604635at2"/>
<comment type="caution">
    <text evidence="1">The sequence shown here is derived from an EMBL/GenBank/DDBJ whole genome shotgun (WGS) entry which is preliminary data.</text>
</comment>
<dbReference type="Proteomes" id="UP000255036">
    <property type="component" value="Unassembled WGS sequence"/>
</dbReference>
<protein>
    <submittedName>
        <fullName evidence="1">Uncharacterized protein</fullName>
    </submittedName>
</protein>
<dbReference type="EMBL" id="QRCT01000004">
    <property type="protein sequence ID" value="RDU25193.1"/>
    <property type="molecule type" value="Genomic_DNA"/>
</dbReference>